<accession>A0AB39M6G5</accession>
<sequence length="151" mass="15472">MGDLLAAVGAAQTNIDRLARPDALRAAAEEISKVAHASGAQALLAASPVAERLVGAVLSITDDLVNLDSYLRGNQRVLIVDVNFASGTAVAQAARTARNAGAQYIQAAVLHQLTPVTAGANACGVDDLVVLSDEDHADDEPSGSTSSGLWW</sequence>
<reference evidence="1" key="1">
    <citation type="submission" date="2024-07" db="EMBL/GenBank/DDBJ databases">
        <authorList>
            <person name="Yu S.T."/>
        </authorList>
    </citation>
    <scope>NUCLEOTIDE SEQUENCE</scope>
    <source>
        <strain evidence="1">R08</strain>
    </source>
</reference>
<dbReference type="CDD" id="cd06223">
    <property type="entry name" value="PRTases_typeI"/>
    <property type="match status" value="1"/>
</dbReference>
<dbReference type="SUPFAM" id="SSF53271">
    <property type="entry name" value="PRTase-like"/>
    <property type="match status" value="1"/>
</dbReference>
<dbReference type="AlphaFoldDB" id="A0AB39M6G5"/>
<evidence type="ECO:0000313" key="1">
    <source>
        <dbReference type="EMBL" id="XDQ00503.1"/>
    </source>
</evidence>
<dbReference type="Gene3D" id="3.40.50.2020">
    <property type="match status" value="1"/>
</dbReference>
<gene>
    <name evidence="1" type="ORF">AB5J58_10075</name>
</gene>
<name>A0AB39M6G5_9ACTN</name>
<dbReference type="RefSeq" id="WP_369187248.1">
    <property type="nucleotide sequence ID" value="NZ_CP163431.1"/>
</dbReference>
<dbReference type="InterPro" id="IPR029057">
    <property type="entry name" value="PRTase-like"/>
</dbReference>
<dbReference type="InterPro" id="IPR000836">
    <property type="entry name" value="PRTase_dom"/>
</dbReference>
<proteinExistence type="predicted"/>
<protein>
    <submittedName>
        <fullName evidence="1">Uncharacterized protein</fullName>
    </submittedName>
</protein>
<dbReference type="EMBL" id="CP163431">
    <property type="protein sequence ID" value="XDQ00503.1"/>
    <property type="molecule type" value="Genomic_DNA"/>
</dbReference>
<organism evidence="1">
    <name type="scientific">Streptomyces sp. R08</name>
    <dbReference type="NCBI Taxonomy" id="3238624"/>
    <lineage>
        <taxon>Bacteria</taxon>
        <taxon>Bacillati</taxon>
        <taxon>Actinomycetota</taxon>
        <taxon>Actinomycetes</taxon>
        <taxon>Kitasatosporales</taxon>
        <taxon>Streptomycetaceae</taxon>
        <taxon>Streptomyces</taxon>
    </lineage>
</organism>